<name>X0VM06_9ZZZZ</name>
<accession>X0VM06</accession>
<protein>
    <submittedName>
        <fullName evidence="1">Uncharacterized protein</fullName>
    </submittedName>
</protein>
<proteinExistence type="predicted"/>
<dbReference type="AlphaFoldDB" id="X0VM06"/>
<evidence type="ECO:0000313" key="1">
    <source>
        <dbReference type="EMBL" id="GAG12232.1"/>
    </source>
</evidence>
<sequence length="60" mass="6434">MAQIIEEKIVITLARIARDDADANQIDSVIVEGVIDTIDSVVQELVADGVVVEIDIVEGD</sequence>
<gene>
    <name evidence="1" type="ORF">S01H1_39352</name>
</gene>
<organism evidence="1">
    <name type="scientific">marine sediment metagenome</name>
    <dbReference type="NCBI Taxonomy" id="412755"/>
    <lineage>
        <taxon>unclassified sequences</taxon>
        <taxon>metagenomes</taxon>
        <taxon>ecological metagenomes</taxon>
    </lineage>
</organism>
<dbReference type="EMBL" id="BARS01024828">
    <property type="protein sequence ID" value="GAG12232.1"/>
    <property type="molecule type" value="Genomic_DNA"/>
</dbReference>
<comment type="caution">
    <text evidence="1">The sequence shown here is derived from an EMBL/GenBank/DDBJ whole genome shotgun (WGS) entry which is preliminary data.</text>
</comment>
<reference evidence="1" key="1">
    <citation type="journal article" date="2014" name="Front. Microbiol.">
        <title>High frequency of phylogenetically diverse reductive dehalogenase-homologous genes in deep subseafloor sedimentary metagenomes.</title>
        <authorList>
            <person name="Kawai M."/>
            <person name="Futagami T."/>
            <person name="Toyoda A."/>
            <person name="Takaki Y."/>
            <person name="Nishi S."/>
            <person name="Hori S."/>
            <person name="Arai W."/>
            <person name="Tsubouchi T."/>
            <person name="Morono Y."/>
            <person name="Uchiyama I."/>
            <person name="Ito T."/>
            <person name="Fujiyama A."/>
            <person name="Inagaki F."/>
            <person name="Takami H."/>
        </authorList>
    </citation>
    <scope>NUCLEOTIDE SEQUENCE</scope>
    <source>
        <strain evidence="1">Expedition CK06-06</strain>
    </source>
</reference>